<keyword evidence="4 5" id="KW-0539">Nucleus</keyword>
<keyword evidence="3" id="KW-0804">Transcription</keyword>
<evidence type="ECO:0000259" key="7">
    <source>
        <dbReference type="PROSITE" id="PS50071"/>
    </source>
</evidence>
<evidence type="ECO:0000313" key="8">
    <source>
        <dbReference type="EMBL" id="EPS59764.1"/>
    </source>
</evidence>
<dbReference type="Pfam" id="PF00046">
    <property type="entry name" value="Homeodomain"/>
    <property type="match status" value="1"/>
</dbReference>
<dbReference type="GO" id="GO:0005634">
    <property type="term" value="C:nucleus"/>
    <property type="evidence" value="ECO:0007669"/>
    <property type="project" value="UniProtKB-SubCell"/>
</dbReference>
<keyword evidence="2" id="KW-0805">Transcription regulation</keyword>
<evidence type="ECO:0000313" key="9">
    <source>
        <dbReference type="Proteomes" id="UP000015453"/>
    </source>
</evidence>
<protein>
    <recommendedName>
        <fullName evidence="7">Homeobox domain-containing protein</fullName>
    </recommendedName>
</protein>
<evidence type="ECO:0000256" key="5">
    <source>
        <dbReference type="RuleBase" id="RU000682"/>
    </source>
</evidence>
<keyword evidence="4 5" id="KW-0371">Homeobox</keyword>
<dbReference type="AlphaFoldDB" id="S8BZA7"/>
<dbReference type="CDD" id="cd00086">
    <property type="entry name" value="homeodomain"/>
    <property type="match status" value="1"/>
</dbReference>
<dbReference type="OrthoDB" id="6159439at2759"/>
<organism evidence="8 9">
    <name type="scientific">Genlisea aurea</name>
    <dbReference type="NCBI Taxonomy" id="192259"/>
    <lineage>
        <taxon>Eukaryota</taxon>
        <taxon>Viridiplantae</taxon>
        <taxon>Streptophyta</taxon>
        <taxon>Embryophyta</taxon>
        <taxon>Tracheophyta</taxon>
        <taxon>Spermatophyta</taxon>
        <taxon>Magnoliopsida</taxon>
        <taxon>eudicotyledons</taxon>
        <taxon>Gunneridae</taxon>
        <taxon>Pentapetalae</taxon>
        <taxon>asterids</taxon>
        <taxon>lamiids</taxon>
        <taxon>Lamiales</taxon>
        <taxon>Lentibulariaceae</taxon>
        <taxon>Genlisea</taxon>
    </lineage>
</organism>
<dbReference type="GO" id="GO:0003677">
    <property type="term" value="F:DNA binding"/>
    <property type="evidence" value="ECO:0007669"/>
    <property type="project" value="UniProtKB-UniRule"/>
</dbReference>
<evidence type="ECO:0000256" key="4">
    <source>
        <dbReference type="PROSITE-ProRule" id="PRU00108"/>
    </source>
</evidence>
<name>S8BZA7_9LAMI</name>
<keyword evidence="4 5" id="KW-0238">DNA-binding</keyword>
<dbReference type="Proteomes" id="UP000015453">
    <property type="component" value="Unassembled WGS sequence"/>
</dbReference>
<dbReference type="PANTHER" id="PTHR45714:SF34">
    <property type="entry name" value="HOMEOBOX-LEUCINE ZIPPER PROTEIN HAT9"/>
    <property type="match status" value="1"/>
</dbReference>
<comment type="caution">
    <text evidence="8">The sequence shown here is derived from an EMBL/GenBank/DDBJ whole genome shotgun (WGS) entry which is preliminary data.</text>
</comment>
<dbReference type="InterPro" id="IPR050762">
    <property type="entry name" value="HD-ZIP_Homeobox_LZ_Class_II"/>
</dbReference>
<accession>S8BZA7</accession>
<dbReference type="EMBL" id="AUSU01008095">
    <property type="protein sequence ID" value="EPS59764.1"/>
    <property type="molecule type" value="Genomic_DNA"/>
</dbReference>
<dbReference type="PROSITE" id="PS50071">
    <property type="entry name" value="HOMEOBOX_2"/>
    <property type="match status" value="1"/>
</dbReference>
<dbReference type="InterPro" id="IPR001356">
    <property type="entry name" value="HD"/>
</dbReference>
<feature type="region of interest" description="Disordered" evidence="6">
    <location>
        <begin position="57"/>
        <end position="116"/>
    </location>
</feature>
<dbReference type="Gene3D" id="1.10.10.60">
    <property type="entry name" value="Homeodomain-like"/>
    <property type="match status" value="1"/>
</dbReference>
<evidence type="ECO:0000256" key="1">
    <source>
        <dbReference type="ARBA" id="ARBA00004123"/>
    </source>
</evidence>
<feature type="region of interest" description="Disordered" evidence="6">
    <location>
        <begin position="18"/>
        <end position="38"/>
    </location>
</feature>
<feature type="non-terminal residue" evidence="8">
    <location>
        <position position="1"/>
    </location>
</feature>
<dbReference type="SUPFAM" id="SSF46689">
    <property type="entry name" value="Homeodomain-like"/>
    <property type="match status" value="1"/>
</dbReference>
<keyword evidence="9" id="KW-1185">Reference proteome</keyword>
<evidence type="ECO:0000256" key="3">
    <source>
        <dbReference type="ARBA" id="ARBA00023163"/>
    </source>
</evidence>
<dbReference type="PANTHER" id="PTHR45714">
    <property type="entry name" value="HOMEOBOX-LEUCINE ZIPPER PROTEIN HAT14"/>
    <property type="match status" value="1"/>
</dbReference>
<reference evidence="8 9" key="1">
    <citation type="journal article" date="2013" name="BMC Genomics">
        <title>The miniature genome of a carnivorous plant Genlisea aurea contains a low number of genes and short non-coding sequences.</title>
        <authorList>
            <person name="Leushkin E.V."/>
            <person name="Sutormin R.A."/>
            <person name="Nabieva E.R."/>
            <person name="Penin A.A."/>
            <person name="Kondrashov A.S."/>
            <person name="Logacheva M.D."/>
        </authorList>
    </citation>
    <scope>NUCLEOTIDE SEQUENCE [LARGE SCALE GENOMIC DNA]</scope>
</reference>
<evidence type="ECO:0000256" key="2">
    <source>
        <dbReference type="ARBA" id="ARBA00023015"/>
    </source>
</evidence>
<sequence length="161" mass="17700">GFDDLCNLGLGITAAAAGEGCDVSRNKPPPPLLEPSLTLSLSGENYDLFRKAVSDERRSSLDVHGQDSGAASSFSSVKREREIGGGDEAEVERVSSRLSDEEDDGSNGRKKLRLSKSQSALLEQSFKQHSTLNPTQKQELARELKLTPRQVEVWFQNRRAR</sequence>
<feature type="non-terminal residue" evidence="8">
    <location>
        <position position="161"/>
    </location>
</feature>
<comment type="subcellular location">
    <subcellularLocation>
        <location evidence="1 4 5">Nucleus</location>
    </subcellularLocation>
</comment>
<evidence type="ECO:0000256" key="6">
    <source>
        <dbReference type="SAM" id="MobiDB-lite"/>
    </source>
</evidence>
<dbReference type="InterPro" id="IPR009057">
    <property type="entry name" value="Homeodomain-like_sf"/>
</dbReference>
<feature type="domain" description="Homeobox" evidence="7">
    <location>
        <begin position="105"/>
        <end position="161"/>
    </location>
</feature>
<proteinExistence type="predicted"/>
<gene>
    <name evidence="8" type="ORF">M569_15041</name>
</gene>
<dbReference type="SMART" id="SM00389">
    <property type="entry name" value="HOX"/>
    <property type="match status" value="1"/>
</dbReference>